<gene>
    <name evidence="9" type="ORF">DW687_09435</name>
</gene>
<comment type="similarity">
    <text evidence="2">Belongs to the cytidine and deoxycytidylate deaminase family.</text>
</comment>
<feature type="binding site" evidence="7">
    <location>
        <position position="113"/>
    </location>
    <ligand>
        <name>Zn(2+)</name>
        <dbReference type="ChEBI" id="CHEBI:29105"/>
        <note>catalytic</note>
    </ligand>
</feature>
<evidence type="ECO:0000259" key="8">
    <source>
        <dbReference type="PROSITE" id="PS51747"/>
    </source>
</evidence>
<dbReference type="PANTHER" id="PTHR11086">
    <property type="entry name" value="DEOXYCYTIDYLATE DEAMINASE-RELATED"/>
    <property type="match status" value="1"/>
</dbReference>
<dbReference type="InterPro" id="IPR015517">
    <property type="entry name" value="dCMP_deaminase-rel"/>
</dbReference>
<dbReference type="GO" id="GO:0006220">
    <property type="term" value="P:pyrimidine nucleotide metabolic process"/>
    <property type="evidence" value="ECO:0007669"/>
    <property type="project" value="InterPro"/>
</dbReference>
<comment type="caution">
    <text evidence="9">The sequence shown here is derived from an EMBL/GenBank/DDBJ whole genome shotgun (WGS) entry which is preliminary data.</text>
</comment>
<dbReference type="PIRSF" id="PIRSF006019">
    <property type="entry name" value="dCMP_deaminase"/>
    <property type="match status" value="1"/>
</dbReference>
<dbReference type="AlphaFoldDB" id="A0A3E3DX58"/>
<feature type="binding site" evidence="7">
    <location>
        <position position="110"/>
    </location>
    <ligand>
        <name>Zn(2+)</name>
        <dbReference type="ChEBI" id="CHEBI:29105"/>
        <note>catalytic</note>
    </ligand>
</feature>
<evidence type="ECO:0000313" key="10">
    <source>
        <dbReference type="Proteomes" id="UP000261212"/>
    </source>
</evidence>
<dbReference type="PROSITE" id="PS00903">
    <property type="entry name" value="CYT_DCMP_DEAMINASES_1"/>
    <property type="match status" value="1"/>
</dbReference>
<dbReference type="GO" id="GO:0005737">
    <property type="term" value="C:cytoplasm"/>
    <property type="evidence" value="ECO:0007669"/>
    <property type="project" value="TreeGrafter"/>
</dbReference>
<evidence type="ECO:0000256" key="1">
    <source>
        <dbReference type="ARBA" id="ARBA00001947"/>
    </source>
</evidence>
<organism evidence="9 10">
    <name type="scientific">Anaerofustis stercorihominis</name>
    <dbReference type="NCBI Taxonomy" id="214853"/>
    <lineage>
        <taxon>Bacteria</taxon>
        <taxon>Bacillati</taxon>
        <taxon>Bacillota</taxon>
        <taxon>Clostridia</taxon>
        <taxon>Eubacteriales</taxon>
        <taxon>Eubacteriaceae</taxon>
        <taxon>Anaerofustis</taxon>
    </lineage>
</organism>
<evidence type="ECO:0000313" key="9">
    <source>
        <dbReference type="EMBL" id="RGD73569.1"/>
    </source>
</evidence>
<dbReference type="PROSITE" id="PS51747">
    <property type="entry name" value="CYT_DCMP_DEAMINASES_2"/>
    <property type="match status" value="1"/>
</dbReference>
<dbReference type="Pfam" id="PF00383">
    <property type="entry name" value="dCMP_cyt_deam_1"/>
    <property type="match status" value="1"/>
</dbReference>
<feature type="binding site" evidence="7">
    <location>
        <position position="82"/>
    </location>
    <ligand>
        <name>Zn(2+)</name>
        <dbReference type="ChEBI" id="CHEBI:29105"/>
        <note>catalytic</note>
    </ligand>
</feature>
<accession>A0A3E3DX58</accession>
<dbReference type="EMBL" id="QUSM01000005">
    <property type="protein sequence ID" value="RGD73569.1"/>
    <property type="molecule type" value="Genomic_DNA"/>
</dbReference>
<dbReference type="InterPro" id="IPR016192">
    <property type="entry name" value="APOBEC/CMP_deaminase_Zn-bd"/>
</dbReference>
<name>A0A3E3DX58_9FIRM</name>
<evidence type="ECO:0000256" key="2">
    <source>
        <dbReference type="ARBA" id="ARBA00006576"/>
    </source>
</evidence>
<dbReference type="Gene3D" id="3.40.140.10">
    <property type="entry name" value="Cytidine Deaminase, domain 2"/>
    <property type="match status" value="1"/>
</dbReference>
<dbReference type="InterPro" id="IPR016193">
    <property type="entry name" value="Cytidine_deaminase-like"/>
</dbReference>
<evidence type="ECO:0000256" key="7">
    <source>
        <dbReference type="PIRSR" id="PIRSR006019-2"/>
    </source>
</evidence>
<dbReference type="InterPro" id="IPR002125">
    <property type="entry name" value="CMP_dCMP_dom"/>
</dbReference>
<reference evidence="9 10" key="1">
    <citation type="submission" date="2018-08" db="EMBL/GenBank/DDBJ databases">
        <title>A genome reference for cultivated species of the human gut microbiota.</title>
        <authorList>
            <person name="Zou Y."/>
            <person name="Xue W."/>
            <person name="Luo G."/>
        </authorList>
    </citation>
    <scope>NUCLEOTIDE SEQUENCE [LARGE SCALE GENOMIC DNA]</scope>
    <source>
        <strain evidence="9 10">AM25-6</strain>
    </source>
</reference>
<evidence type="ECO:0000256" key="4">
    <source>
        <dbReference type="ARBA" id="ARBA00022801"/>
    </source>
</evidence>
<evidence type="ECO:0000256" key="6">
    <source>
        <dbReference type="PIRSR" id="PIRSR006019-1"/>
    </source>
</evidence>
<dbReference type="InterPro" id="IPR016473">
    <property type="entry name" value="dCMP_deaminase"/>
</dbReference>
<dbReference type="InterPro" id="IPR035105">
    <property type="entry name" value="Deoxycytidylate_deaminase_dom"/>
</dbReference>
<keyword evidence="4" id="KW-0378">Hydrolase</keyword>
<feature type="active site" description="Proton donor" evidence="6">
    <location>
        <position position="84"/>
    </location>
</feature>
<sequence>MNNVDSRPSWDEYFMEMLEVVKTRSTCIRRHVGAIIVKDHKIISTGYNGAPKGLAHCTKDTCVRLKYNIKSGERHELCRATHAEQNAIISAATMGVSVEGADIYITDSPCILCSKMLINAGIKRIIYKGSYPDEFSLELLNEAGIEVIKYDTEG</sequence>
<dbReference type="PANTHER" id="PTHR11086:SF18">
    <property type="entry name" value="DEOXYCYTIDYLATE DEAMINASE"/>
    <property type="match status" value="1"/>
</dbReference>
<keyword evidence="3 7" id="KW-0479">Metal-binding</keyword>
<dbReference type="GO" id="GO:0004132">
    <property type="term" value="F:dCMP deaminase activity"/>
    <property type="evidence" value="ECO:0007669"/>
    <property type="project" value="InterPro"/>
</dbReference>
<dbReference type="CDD" id="cd01286">
    <property type="entry name" value="deoxycytidylate_deaminase"/>
    <property type="match status" value="1"/>
</dbReference>
<evidence type="ECO:0000256" key="3">
    <source>
        <dbReference type="ARBA" id="ARBA00022723"/>
    </source>
</evidence>
<keyword evidence="5 7" id="KW-0862">Zinc</keyword>
<dbReference type="GO" id="GO:0008270">
    <property type="term" value="F:zinc ion binding"/>
    <property type="evidence" value="ECO:0007669"/>
    <property type="project" value="InterPro"/>
</dbReference>
<evidence type="ECO:0000256" key="5">
    <source>
        <dbReference type="ARBA" id="ARBA00022833"/>
    </source>
</evidence>
<comment type="cofactor">
    <cofactor evidence="1 7">
        <name>Zn(2+)</name>
        <dbReference type="ChEBI" id="CHEBI:29105"/>
    </cofactor>
</comment>
<dbReference type="SUPFAM" id="SSF53927">
    <property type="entry name" value="Cytidine deaminase-like"/>
    <property type="match status" value="1"/>
</dbReference>
<dbReference type="GeneID" id="98001224"/>
<feature type="domain" description="CMP/dCMP-type deaminase" evidence="8">
    <location>
        <begin position="9"/>
        <end position="147"/>
    </location>
</feature>
<proteinExistence type="inferred from homology"/>
<dbReference type="Proteomes" id="UP000261212">
    <property type="component" value="Unassembled WGS sequence"/>
</dbReference>
<dbReference type="RefSeq" id="WP_007050958.1">
    <property type="nucleotide sequence ID" value="NZ_CABKNJ010000001.1"/>
</dbReference>
<protein>
    <submittedName>
        <fullName evidence="9">Cytidine deaminase</fullName>
    </submittedName>
</protein>